<dbReference type="InterPro" id="IPR019734">
    <property type="entry name" value="TPR_rpt"/>
</dbReference>
<dbReference type="InterPro" id="IPR012668">
    <property type="entry name" value="CHP02466"/>
</dbReference>
<evidence type="ECO:0000256" key="1">
    <source>
        <dbReference type="ARBA" id="ARBA00022737"/>
    </source>
</evidence>
<dbReference type="Pfam" id="PF13174">
    <property type="entry name" value="TPR_6"/>
    <property type="match status" value="1"/>
</dbReference>
<dbReference type="Pfam" id="PF14559">
    <property type="entry name" value="TPR_19"/>
    <property type="match status" value="1"/>
</dbReference>
<dbReference type="Pfam" id="PF13759">
    <property type="entry name" value="2OG-FeII_Oxy_5"/>
    <property type="match status" value="1"/>
</dbReference>
<dbReference type="Pfam" id="PF13432">
    <property type="entry name" value="TPR_16"/>
    <property type="match status" value="2"/>
</dbReference>
<feature type="repeat" description="TPR" evidence="3">
    <location>
        <begin position="73"/>
        <end position="106"/>
    </location>
</feature>
<evidence type="ECO:0000313" key="4">
    <source>
        <dbReference type="EMBL" id="UZP73936.1"/>
    </source>
</evidence>
<proteinExistence type="predicted"/>
<accession>A0ABY6Q6R2</accession>
<dbReference type="InterPro" id="IPR051012">
    <property type="entry name" value="CellSynth/LPSAsmb/PSIAsmb"/>
</dbReference>
<dbReference type="InterPro" id="IPR011990">
    <property type="entry name" value="TPR-like_helical_dom_sf"/>
</dbReference>
<dbReference type="EMBL" id="CP036501">
    <property type="protein sequence ID" value="UZP73936.1"/>
    <property type="molecule type" value="Genomic_DNA"/>
</dbReference>
<organism evidence="4 5">
    <name type="scientific">Candidatus Paraluminiphilus aquimaris</name>
    <dbReference type="NCBI Taxonomy" id="2518994"/>
    <lineage>
        <taxon>Bacteria</taxon>
        <taxon>Pseudomonadati</taxon>
        <taxon>Pseudomonadota</taxon>
        <taxon>Gammaproteobacteria</taxon>
        <taxon>Cellvibrionales</taxon>
        <taxon>Halieaceae</taxon>
        <taxon>Candidatus Paraluminiphilus</taxon>
    </lineage>
</organism>
<sequence length="611" mass="67375">MKPNLRQDLETIQRQLMAGQFQEGIATCRKVLSYAPKEPNALYMMGVAAAQLGDANTTQVAFDAALKVTPDRVDLLMNYGNFLRETGALDRAQALLQRASELAPKTAGVWQALSSTQLRLERFDAALVSAERFIALAPKAAAAWELAAGAAQRLGNRDRALGIIKEGLESLPESPSLHYALGQLNRESGEFAAASTAYERARQLGFQSADLYRNNAESLLEEGRPLDAAAFARIGLARFPSDIALHQVATRLHVESKSPGDPVGELIKAARSERTNATLWETAIGFLKYLDRQEDERRLLEEALSSGSPKTPRLLSLQAIAMADAGDTKRMVATYENLLKRFPDDAGVKFDFAIQLLKMSEPQRADRLFDEVLKNSPLDQMALGFKSTALRLMGDDRLNDLVDHNDMVFEVEIPVPNGYSSRSAYFAEVAAVLETLHHTRAHPIDQSVRGGTQTNGFLFRIAHPMIAQLEQQIRLAIVDALHRFPTDSKHPFWRRNTVDTGAADIVFSGAWSVRLSAQGFHTNHMHPKGWISSALYIAVPDEVTGASDDAGYIQFGAPEEKLGLNLPPIRTIKPQVGNLVLFPSYMWHGTIPFSSKQPRITVAFDIVPHTE</sequence>
<gene>
    <name evidence="4" type="ORF">E0F26_03880</name>
</gene>
<dbReference type="SUPFAM" id="SSF48452">
    <property type="entry name" value="TPR-like"/>
    <property type="match status" value="2"/>
</dbReference>
<evidence type="ECO:0000313" key="5">
    <source>
        <dbReference type="Proteomes" id="UP001317963"/>
    </source>
</evidence>
<dbReference type="PANTHER" id="PTHR45586:SF1">
    <property type="entry name" value="LIPOPOLYSACCHARIDE ASSEMBLY PROTEIN B"/>
    <property type="match status" value="1"/>
</dbReference>
<keyword evidence="1" id="KW-0677">Repeat</keyword>
<dbReference type="PROSITE" id="PS50005">
    <property type="entry name" value="TPR"/>
    <property type="match status" value="1"/>
</dbReference>
<dbReference type="Proteomes" id="UP001317963">
    <property type="component" value="Chromosome"/>
</dbReference>
<evidence type="ECO:0000256" key="3">
    <source>
        <dbReference type="PROSITE-ProRule" id="PRU00339"/>
    </source>
</evidence>
<reference evidence="4 5" key="1">
    <citation type="submission" date="2019-02" db="EMBL/GenBank/DDBJ databases">
        <title>Halieaceae_genomes.</title>
        <authorList>
            <person name="Li S.-H."/>
        </authorList>
    </citation>
    <scope>NUCLEOTIDE SEQUENCE [LARGE SCALE GENOMIC DNA]</scope>
    <source>
        <strain evidence="4 5">JH123</strain>
    </source>
</reference>
<evidence type="ECO:0000256" key="2">
    <source>
        <dbReference type="ARBA" id="ARBA00022803"/>
    </source>
</evidence>
<name>A0ABY6Q6R2_9GAMM</name>
<dbReference type="SMART" id="SM00028">
    <property type="entry name" value="TPR"/>
    <property type="match status" value="7"/>
</dbReference>
<keyword evidence="5" id="KW-1185">Reference proteome</keyword>
<dbReference type="Gene3D" id="1.25.40.10">
    <property type="entry name" value="Tetratricopeptide repeat domain"/>
    <property type="match status" value="3"/>
</dbReference>
<dbReference type="Gene3D" id="2.60.120.620">
    <property type="entry name" value="q2cbj1_9rhob like domain"/>
    <property type="match status" value="1"/>
</dbReference>
<dbReference type="RefSeq" id="WP_279242737.1">
    <property type="nucleotide sequence ID" value="NZ_CP036501.1"/>
</dbReference>
<protein>
    <submittedName>
        <fullName evidence="4">Tetratricopeptide repeat protein</fullName>
    </submittedName>
</protein>
<dbReference type="PANTHER" id="PTHR45586">
    <property type="entry name" value="TPR REPEAT-CONTAINING PROTEIN PA4667"/>
    <property type="match status" value="1"/>
</dbReference>
<dbReference type="SUPFAM" id="SSF51197">
    <property type="entry name" value="Clavaminate synthase-like"/>
    <property type="match status" value="1"/>
</dbReference>
<keyword evidence="2 3" id="KW-0802">TPR repeat</keyword>